<proteinExistence type="predicted"/>
<dbReference type="Proteomes" id="UP000321899">
    <property type="component" value="Unassembled WGS sequence"/>
</dbReference>
<evidence type="ECO:0000313" key="2">
    <source>
        <dbReference type="Proteomes" id="UP000321899"/>
    </source>
</evidence>
<accession>A0A5Q4VCC5</accession>
<dbReference type="EMBL" id="VDMB01000004">
    <property type="protein sequence ID" value="TYT75354.1"/>
    <property type="molecule type" value="Genomic_DNA"/>
</dbReference>
<dbReference type="OrthoDB" id="5495508at2"/>
<dbReference type="AlphaFoldDB" id="A0A5Q4VCC5"/>
<protein>
    <submittedName>
        <fullName evidence="1">Uncharacterized protein</fullName>
    </submittedName>
</protein>
<evidence type="ECO:0000313" key="1">
    <source>
        <dbReference type="EMBL" id="TYT75354.1"/>
    </source>
</evidence>
<sequence length="139" mass="16510">MTEIHFTEEIVRTFGAELMDISPEAFRKKLSRGRHRVSHYMKGICGHVDASNPCRCTHKVRPFSDMGMLDADHLRFHRPEGVRVREVMGERIMRFEKSYYDPFLARFRDQPFYDSPDMADWLNGILKNDDFKNLFHLNQ</sequence>
<keyword evidence="2" id="KW-1185">Reference proteome</keyword>
<gene>
    <name evidence="1" type="ORF">FIM25_04525</name>
</gene>
<name>A0A5Q4VCC5_9BACT</name>
<reference evidence="1 2" key="1">
    <citation type="submission" date="2019-06" db="EMBL/GenBank/DDBJ databases">
        <title>Desulfobotulus mexicanus sp. nov., a novel sulfate-reducing bacterium isolated from the sediment of an alkaline crater lake in Mexico.</title>
        <authorList>
            <person name="Hirschler-Rea A."/>
        </authorList>
    </citation>
    <scope>NUCLEOTIDE SEQUENCE [LARGE SCALE GENOMIC DNA]</scope>
    <source>
        <strain evidence="1 2">PAR22N</strain>
    </source>
</reference>
<comment type="caution">
    <text evidence="1">The sequence shown here is derived from an EMBL/GenBank/DDBJ whole genome shotgun (WGS) entry which is preliminary data.</text>
</comment>
<organism evidence="1 2">
    <name type="scientific">Desulfobotulus mexicanus</name>
    <dbReference type="NCBI Taxonomy" id="2586642"/>
    <lineage>
        <taxon>Bacteria</taxon>
        <taxon>Pseudomonadati</taxon>
        <taxon>Thermodesulfobacteriota</taxon>
        <taxon>Desulfobacteria</taxon>
        <taxon>Desulfobacterales</taxon>
        <taxon>Desulfobacteraceae</taxon>
        <taxon>Desulfobotulus</taxon>
    </lineage>
</organism>